<comment type="caution">
    <text evidence="1">The sequence shown here is derived from an EMBL/GenBank/DDBJ whole genome shotgun (WGS) entry which is preliminary data.</text>
</comment>
<sequence>MVSRVWFSTVNSESAWRAAFLRNFERRLPFRRLDPTSWRREYVRRAGLIKRWSAGAKVTLNTPLGRVTDLALDPNHSMLLAAGAPQGRALWCELADRVVYQSGILHHTVDGHVSGATCAALESQRLAWGGATGAITVLIMPEPGQVRTLPALPRVHAAPVSGLTWLQYRPDGPGGNQLLSVSQDEGRAVLWSIDQRRPRRCYALPEGEHIRAWAATSAGRALLATQSGHVHFWETASGRGGVAGESDLPTASFRVNSGSVIAIYPDWDNDAVYVWTTTAPWLTVHELTTGRTLAAVADPSEATEATNLPPVTAVHLQTWSSTPANRQATSGLAASCTHHAVVATGHLDGTARIWTWSTDPDARRLTVWRTYEVSSTHPITHVFADAYKLIGAALDGRIVVSDILTGTRIRRIGVRANRLSRNTRLAWQDLNEAVPAELPVLPDVQYQRRVLAAIWNLHRPLGRDAMEPLAPLPNPLPMRPTDQWGEWEWAGPCVDGLYVSADTLAVVSRATVHIFNMGAGRPPPGQPNKLRRGVTDARAGRTEAQRLIDEGLEEYEQEVTQARTQQAHRERLALRHTLTGLTEEEQLTYAMFLSADDSVASSNVEIAALTSEQPDPAGDTVQPLNPASMAAMSEEELVEYIMRLSVEQR</sequence>
<name>A0A9W8A538_9FUNG</name>
<dbReference type="InterPro" id="IPR015943">
    <property type="entry name" value="WD40/YVTN_repeat-like_dom_sf"/>
</dbReference>
<keyword evidence="2" id="KW-1185">Reference proteome</keyword>
<dbReference type="SMART" id="SM00320">
    <property type="entry name" value="WD40"/>
    <property type="match status" value="3"/>
</dbReference>
<accession>A0A9W8A538</accession>
<evidence type="ECO:0000313" key="2">
    <source>
        <dbReference type="Proteomes" id="UP001150569"/>
    </source>
</evidence>
<dbReference type="EMBL" id="JANBPT010000423">
    <property type="protein sequence ID" value="KAJ1921281.1"/>
    <property type="molecule type" value="Genomic_DNA"/>
</dbReference>
<protein>
    <submittedName>
        <fullName evidence="1">Uncharacterized protein</fullName>
    </submittedName>
</protein>
<dbReference type="Gene3D" id="2.130.10.10">
    <property type="entry name" value="YVTN repeat-like/Quinoprotein amine dehydrogenase"/>
    <property type="match status" value="2"/>
</dbReference>
<proteinExistence type="predicted"/>
<dbReference type="InterPro" id="IPR001680">
    <property type="entry name" value="WD40_rpt"/>
</dbReference>
<reference evidence="1" key="1">
    <citation type="submission" date="2022-07" db="EMBL/GenBank/DDBJ databases">
        <title>Phylogenomic reconstructions and comparative analyses of Kickxellomycotina fungi.</title>
        <authorList>
            <person name="Reynolds N.K."/>
            <person name="Stajich J.E."/>
            <person name="Barry K."/>
            <person name="Grigoriev I.V."/>
            <person name="Crous P."/>
            <person name="Smith M.E."/>
        </authorList>
    </citation>
    <scope>NUCLEOTIDE SEQUENCE</scope>
    <source>
        <strain evidence="1">RSA 861</strain>
    </source>
</reference>
<dbReference type="SUPFAM" id="SSF50978">
    <property type="entry name" value="WD40 repeat-like"/>
    <property type="match status" value="1"/>
</dbReference>
<gene>
    <name evidence="1" type="ORF">IWQ60_006802</name>
</gene>
<dbReference type="AlphaFoldDB" id="A0A9W8A538"/>
<evidence type="ECO:0000313" key="1">
    <source>
        <dbReference type="EMBL" id="KAJ1921281.1"/>
    </source>
</evidence>
<dbReference type="OrthoDB" id="2095648at2759"/>
<dbReference type="Proteomes" id="UP001150569">
    <property type="component" value="Unassembled WGS sequence"/>
</dbReference>
<dbReference type="InterPro" id="IPR036322">
    <property type="entry name" value="WD40_repeat_dom_sf"/>
</dbReference>
<organism evidence="1 2">
    <name type="scientific">Tieghemiomyces parasiticus</name>
    <dbReference type="NCBI Taxonomy" id="78921"/>
    <lineage>
        <taxon>Eukaryota</taxon>
        <taxon>Fungi</taxon>
        <taxon>Fungi incertae sedis</taxon>
        <taxon>Zoopagomycota</taxon>
        <taxon>Kickxellomycotina</taxon>
        <taxon>Dimargaritomycetes</taxon>
        <taxon>Dimargaritales</taxon>
        <taxon>Dimargaritaceae</taxon>
        <taxon>Tieghemiomyces</taxon>
    </lineage>
</organism>